<keyword evidence="8 10" id="KW-1015">Disulfide bond</keyword>
<comment type="function">
    <text evidence="10">Secreted protein that functions as cytokine and growth factor and mediates its signal through cell-surface proteoglycan and non-proteoglycan receptors. Regulates many processes like inflammatory response, cell proliferation, cell adhesion, cell growth, cell survival, tissue regeneration, cell differentiation and cell migration.</text>
</comment>
<dbReference type="Gene3D" id="1.25.40.20">
    <property type="entry name" value="Ankyrin repeat-containing domain"/>
    <property type="match status" value="1"/>
</dbReference>
<protein>
    <recommendedName>
        <fullName evidence="10">Midkine</fullName>
        <shortName evidence="10">MK</shortName>
    </recommendedName>
</protein>
<dbReference type="Proteomes" id="UP001153269">
    <property type="component" value="Unassembled WGS sequence"/>
</dbReference>
<evidence type="ECO:0000256" key="3">
    <source>
        <dbReference type="ARBA" id="ARBA00022473"/>
    </source>
</evidence>
<dbReference type="InterPro" id="IPR036770">
    <property type="entry name" value="Ankyrin_rpt-contain_sf"/>
</dbReference>
<feature type="region of interest" description="Disordered" evidence="11">
    <location>
        <begin position="369"/>
        <end position="391"/>
    </location>
</feature>
<dbReference type="GO" id="GO:0008201">
    <property type="term" value="F:heparin binding"/>
    <property type="evidence" value="ECO:0007669"/>
    <property type="project" value="UniProtKB-UniRule"/>
</dbReference>
<comment type="caution">
    <text evidence="15">The sequence shown here is derived from an EMBL/GenBank/DDBJ whole genome shotgun (WGS) entry which is preliminary data.</text>
</comment>
<dbReference type="Pfam" id="PF23578">
    <property type="entry name" value="DGKI"/>
    <property type="match status" value="1"/>
</dbReference>
<dbReference type="InterPro" id="IPR020091">
    <property type="entry name" value="PTN/MK_diS_sf"/>
</dbReference>
<feature type="domain" description="Pleiotrophin/Midkine C-terminal" evidence="12">
    <location>
        <begin position="433"/>
        <end position="489"/>
    </location>
</feature>
<dbReference type="AlphaFoldDB" id="A0A9N7TZU2"/>
<dbReference type="PANTHER" id="PTHR13850:SF2">
    <property type="entry name" value="MIDKINE"/>
    <property type="match status" value="1"/>
</dbReference>
<evidence type="ECO:0000259" key="14">
    <source>
        <dbReference type="Pfam" id="PF23578"/>
    </source>
</evidence>
<evidence type="ECO:0000256" key="6">
    <source>
        <dbReference type="ARBA" id="ARBA00022729"/>
    </source>
</evidence>
<keyword evidence="7 10" id="KW-0339">Growth factor</keyword>
<dbReference type="InterPro" id="IPR020089">
    <property type="entry name" value="PTN/MK_N_dom"/>
</dbReference>
<proteinExistence type="inferred from homology"/>
<organism evidence="15 16">
    <name type="scientific">Pleuronectes platessa</name>
    <name type="common">European plaice</name>
    <dbReference type="NCBI Taxonomy" id="8262"/>
    <lineage>
        <taxon>Eukaryota</taxon>
        <taxon>Metazoa</taxon>
        <taxon>Chordata</taxon>
        <taxon>Craniata</taxon>
        <taxon>Vertebrata</taxon>
        <taxon>Euteleostomi</taxon>
        <taxon>Actinopterygii</taxon>
        <taxon>Neopterygii</taxon>
        <taxon>Teleostei</taxon>
        <taxon>Neoteleostei</taxon>
        <taxon>Acanthomorphata</taxon>
        <taxon>Carangaria</taxon>
        <taxon>Pleuronectiformes</taxon>
        <taxon>Pleuronectoidei</taxon>
        <taxon>Pleuronectidae</taxon>
        <taxon>Pleuronectes</taxon>
    </lineage>
</organism>
<dbReference type="EMBL" id="CADEAL010000565">
    <property type="protein sequence ID" value="CAB1422169.1"/>
    <property type="molecule type" value="Genomic_DNA"/>
</dbReference>
<dbReference type="FunFam" id="2.30.90.10:FF:000001">
    <property type="entry name" value="Pleiotrophin"/>
    <property type="match status" value="1"/>
</dbReference>
<reference evidence="15" key="1">
    <citation type="submission" date="2020-03" db="EMBL/GenBank/DDBJ databases">
        <authorList>
            <person name="Weist P."/>
        </authorList>
    </citation>
    <scope>NUCLEOTIDE SEQUENCE</scope>
</reference>
<dbReference type="SMART" id="SM00193">
    <property type="entry name" value="PTN"/>
    <property type="match status" value="1"/>
</dbReference>
<keyword evidence="5 10" id="KW-0358">Heparin-binding</keyword>
<dbReference type="SUPFAM" id="SSF57288">
    <property type="entry name" value="Midkine"/>
    <property type="match status" value="2"/>
</dbReference>
<dbReference type="PANTHER" id="PTHR13850">
    <property type="entry name" value="PLEIOTROPHIN FAMILY MEMBER"/>
    <property type="match status" value="1"/>
</dbReference>
<feature type="domain" description="Pleiotrophin/Midkine N-terminal" evidence="13">
    <location>
        <begin position="376"/>
        <end position="432"/>
    </location>
</feature>
<accession>A0A9N7TZU2</accession>
<comment type="similarity">
    <text evidence="2 10">Belongs to the pleiotrophin family.</text>
</comment>
<evidence type="ECO:0000256" key="7">
    <source>
        <dbReference type="ARBA" id="ARBA00023030"/>
    </source>
</evidence>
<dbReference type="InterPro" id="IPR020090">
    <property type="entry name" value="PTN/MK_C_dom"/>
</dbReference>
<dbReference type="GO" id="GO:0051781">
    <property type="term" value="P:positive regulation of cell division"/>
    <property type="evidence" value="ECO:0007669"/>
    <property type="project" value="UniProtKB-UniRule"/>
</dbReference>
<name>A0A9N7TZU2_PLEPL</name>
<evidence type="ECO:0000256" key="1">
    <source>
        <dbReference type="ARBA" id="ARBA00004613"/>
    </source>
</evidence>
<evidence type="ECO:0000256" key="4">
    <source>
        <dbReference type="ARBA" id="ARBA00022525"/>
    </source>
</evidence>
<dbReference type="GO" id="GO:0005576">
    <property type="term" value="C:extracellular region"/>
    <property type="evidence" value="ECO:0007669"/>
    <property type="project" value="UniProtKB-SubCell"/>
</dbReference>
<evidence type="ECO:0000256" key="10">
    <source>
        <dbReference type="RuleBase" id="RU369117"/>
    </source>
</evidence>
<evidence type="ECO:0000313" key="16">
    <source>
        <dbReference type="Proteomes" id="UP001153269"/>
    </source>
</evidence>
<feature type="domain" description="Diacylglycerol kinase iota-like" evidence="14">
    <location>
        <begin position="88"/>
        <end position="200"/>
    </location>
</feature>
<dbReference type="Gene3D" id="2.30.90.10">
    <property type="entry name" value="Heparin-binding Growth Factor, Midkine, Chain A- C-terminal Domain"/>
    <property type="match status" value="1"/>
</dbReference>
<keyword evidence="4 10" id="KW-0964">Secreted</keyword>
<dbReference type="Pfam" id="PF05196">
    <property type="entry name" value="PTN_MK_N"/>
    <property type="match status" value="1"/>
</dbReference>
<dbReference type="GO" id="GO:0008083">
    <property type="term" value="F:growth factor activity"/>
    <property type="evidence" value="ECO:0007669"/>
    <property type="project" value="UniProtKB-UniRule"/>
</dbReference>
<dbReference type="Gene3D" id="2.20.60.10">
    <property type="entry name" value="Pleiotrophin/Midkine, N-terminal domain"/>
    <property type="match status" value="1"/>
</dbReference>
<evidence type="ECO:0000256" key="5">
    <source>
        <dbReference type="ARBA" id="ARBA00022674"/>
    </source>
</evidence>
<keyword evidence="9 10" id="KW-0497">Mitogen</keyword>
<evidence type="ECO:0000256" key="11">
    <source>
        <dbReference type="SAM" id="MobiDB-lite"/>
    </source>
</evidence>
<keyword evidence="6" id="KW-0732">Signal</keyword>
<gene>
    <name evidence="15" type="ORF">PLEPLA_LOCUS10058</name>
</gene>
<dbReference type="InterPro" id="IPR056383">
    <property type="entry name" value="DGKI-like_dom"/>
</dbReference>
<keyword evidence="16" id="KW-1185">Reference proteome</keyword>
<evidence type="ECO:0000313" key="15">
    <source>
        <dbReference type="EMBL" id="CAB1422169.1"/>
    </source>
</evidence>
<dbReference type="PRINTS" id="PR00269">
    <property type="entry name" value="PTNMIDKINE"/>
</dbReference>
<dbReference type="InterPro" id="IPR000762">
    <property type="entry name" value="Midkine_heparin-bd_GF"/>
</dbReference>
<keyword evidence="3" id="KW-0217">Developmental protein</keyword>
<comment type="subcellular location">
    <subcellularLocation>
        <location evidence="1 10">Secreted</location>
    </subcellularLocation>
</comment>
<sequence>MGPHGTRTHCVCVQATLQVGGHGERLHQGREVTLTTSRSVPMQVDGEPCRLSPSIISISLRNQANLVQKTKRRSSMPQLNHQQLVAETLQVPVNRISMMAYEALHYDMDHLRDASRPLGVISVPGDCDLETCRLLIERLQDNMEQDGDPTEGGSRTSQKLSMKWCFLDCTTADRFYRIDRAQEHLNYVTEISQEELYILDPELDIQDTVDTSARRLESEELDQETQCAPPTAASHEKVNLVTAPVLQLTALHQQGAATCCQRRVCHYLVEGGASLRRTDLQGQIPQQRAQKNKDQELSEYLEKHQQRDDRETPREVELQFAGEAAEAATEENDSSASTSAASELNKMRSLFSVTLLLLIAVVTLSDASRRNKNHRGKPEKPGPASECPPADTRYGRCVPDRGDCGQGARDASCEEHSHKIPCKIPCNWKKDISDCKYKFGAWGSCDGVTNTKSRSGALKRALYNAECQTTVTVSKPCSPKTKKPRGEKKSN</sequence>
<evidence type="ECO:0000256" key="9">
    <source>
        <dbReference type="ARBA" id="ARBA00023246"/>
    </source>
</evidence>
<evidence type="ECO:0000256" key="8">
    <source>
        <dbReference type="ARBA" id="ARBA00023157"/>
    </source>
</evidence>
<dbReference type="InterPro" id="IPR038130">
    <property type="entry name" value="PTN/MK_C_dom_sf"/>
</dbReference>
<evidence type="ECO:0000256" key="2">
    <source>
        <dbReference type="ARBA" id="ARBA00005403"/>
    </source>
</evidence>
<evidence type="ECO:0000259" key="12">
    <source>
        <dbReference type="Pfam" id="PF01091"/>
    </source>
</evidence>
<dbReference type="InterPro" id="IPR037122">
    <property type="entry name" value="PTN/MK_N_dom_sf"/>
</dbReference>
<dbReference type="Pfam" id="PF01091">
    <property type="entry name" value="PTN_MK_C"/>
    <property type="match status" value="1"/>
</dbReference>
<evidence type="ECO:0000259" key="13">
    <source>
        <dbReference type="Pfam" id="PF05196"/>
    </source>
</evidence>